<dbReference type="GO" id="GO:0003724">
    <property type="term" value="F:RNA helicase activity"/>
    <property type="evidence" value="ECO:0007669"/>
    <property type="project" value="UniProtKB-EC"/>
</dbReference>
<dbReference type="CDD" id="cd17913">
    <property type="entry name" value="DEXQc_Suv3"/>
    <property type="match status" value="1"/>
</dbReference>
<evidence type="ECO:0000256" key="12">
    <source>
        <dbReference type="SAM" id="MobiDB-lite"/>
    </source>
</evidence>
<dbReference type="GO" id="GO:0005524">
    <property type="term" value="F:ATP binding"/>
    <property type="evidence" value="ECO:0007669"/>
    <property type="project" value="UniProtKB-KW"/>
</dbReference>
<feature type="domain" description="Helicase C-terminal" evidence="13">
    <location>
        <begin position="349"/>
        <end position="514"/>
    </location>
</feature>
<dbReference type="AlphaFoldDB" id="A0A017SGH3"/>
<comment type="cofactor">
    <cofactor evidence="2">
        <name>Mg(2+)</name>
        <dbReference type="ChEBI" id="CHEBI:18420"/>
    </cofactor>
</comment>
<dbReference type="PROSITE" id="PS51194">
    <property type="entry name" value="HELICASE_CTER"/>
    <property type="match status" value="1"/>
</dbReference>
<evidence type="ECO:0000256" key="2">
    <source>
        <dbReference type="ARBA" id="ARBA00001946"/>
    </source>
</evidence>
<comment type="catalytic activity">
    <reaction evidence="11">
        <text>ATP + H2O = ADP + phosphate + H(+)</text>
        <dbReference type="Rhea" id="RHEA:13065"/>
        <dbReference type="ChEBI" id="CHEBI:15377"/>
        <dbReference type="ChEBI" id="CHEBI:15378"/>
        <dbReference type="ChEBI" id="CHEBI:30616"/>
        <dbReference type="ChEBI" id="CHEBI:43474"/>
        <dbReference type="ChEBI" id="CHEBI:456216"/>
        <dbReference type="EC" id="3.6.4.13"/>
    </reaction>
</comment>
<dbReference type="PANTHER" id="PTHR12131:SF1">
    <property type="entry name" value="ATP-DEPENDENT RNA HELICASE SUPV3L1, MITOCHONDRIAL-RELATED"/>
    <property type="match status" value="1"/>
</dbReference>
<reference evidence="15" key="1">
    <citation type="journal article" date="2014" name="Nat. Commun.">
        <title>Genomic adaptations of the halophilic Dead Sea filamentous fungus Eurotium rubrum.</title>
        <authorList>
            <person name="Kis-Papo T."/>
            <person name="Weig A.R."/>
            <person name="Riley R."/>
            <person name="Persoh D."/>
            <person name="Salamov A."/>
            <person name="Sun H."/>
            <person name="Lipzen A."/>
            <person name="Wasser S.P."/>
            <person name="Rambold G."/>
            <person name="Grigoriev I.V."/>
            <person name="Nevo E."/>
        </authorList>
    </citation>
    <scope>NUCLEOTIDE SEQUENCE [LARGE SCALE GENOMIC DNA]</scope>
    <source>
        <strain evidence="15">CBS 135680</strain>
    </source>
</reference>
<keyword evidence="9" id="KW-0809">Transit peptide</keyword>
<comment type="cofactor">
    <cofactor evidence="1">
        <name>Mn(2+)</name>
        <dbReference type="ChEBI" id="CHEBI:29035"/>
    </cofactor>
</comment>
<dbReference type="STRING" id="1388766.A0A017SGH3"/>
<evidence type="ECO:0000313" key="15">
    <source>
        <dbReference type="Proteomes" id="UP000019804"/>
    </source>
</evidence>
<accession>A0A017SGH3</accession>
<protein>
    <recommendedName>
        <fullName evidence="4">RNA helicase</fullName>
        <ecNumber evidence="4">3.6.4.13</ecNumber>
    </recommendedName>
</protein>
<gene>
    <name evidence="14" type="ORF">EURHEDRAFT_412038</name>
</gene>
<dbReference type="Pfam" id="PF18147">
    <property type="entry name" value="Suv3_C_1"/>
    <property type="match status" value="1"/>
</dbReference>
<dbReference type="Pfam" id="PF00271">
    <property type="entry name" value="Helicase_C"/>
    <property type="match status" value="1"/>
</dbReference>
<dbReference type="InterPro" id="IPR050699">
    <property type="entry name" value="RNA-DNA_Helicase"/>
</dbReference>
<dbReference type="CDD" id="cd18805">
    <property type="entry name" value="SF2_C_suv3"/>
    <property type="match status" value="1"/>
</dbReference>
<dbReference type="GO" id="GO:0045025">
    <property type="term" value="C:mitochondrial degradosome"/>
    <property type="evidence" value="ECO:0007669"/>
    <property type="project" value="TreeGrafter"/>
</dbReference>
<dbReference type="FunFam" id="1.20.272.40:FF:000002">
    <property type="entry name" value="ATP-dependent RNA helicase SUV3, mitochondrial"/>
    <property type="match status" value="1"/>
</dbReference>
<dbReference type="Gene3D" id="3.40.50.300">
    <property type="entry name" value="P-loop containing nucleotide triphosphate hydrolases"/>
    <property type="match status" value="2"/>
</dbReference>
<comment type="subcellular location">
    <subcellularLocation>
        <location evidence="3">Mitochondrion</location>
    </subcellularLocation>
</comment>
<evidence type="ECO:0000256" key="3">
    <source>
        <dbReference type="ARBA" id="ARBA00004173"/>
    </source>
</evidence>
<evidence type="ECO:0000256" key="9">
    <source>
        <dbReference type="ARBA" id="ARBA00022946"/>
    </source>
</evidence>
<name>A0A017SGH3_ASPRC</name>
<dbReference type="InterPro" id="IPR055206">
    <property type="entry name" value="DEXQc_SUV3"/>
</dbReference>
<proteinExistence type="predicted"/>
<evidence type="ECO:0000256" key="7">
    <source>
        <dbReference type="ARBA" id="ARBA00022806"/>
    </source>
</evidence>
<feature type="region of interest" description="Disordered" evidence="12">
    <location>
        <begin position="33"/>
        <end position="62"/>
    </location>
</feature>
<dbReference type="FunFam" id="3.40.50.300:FF:000957">
    <property type="entry name" value="ATP-dependent RNA helicase SUV3L, mitochondrial"/>
    <property type="match status" value="1"/>
</dbReference>
<evidence type="ECO:0000256" key="10">
    <source>
        <dbReference type="ARBA" id="ARBA00023128"/>
    </source>
</evidence>
<dbReference type="InterPro" id="IPR044774">
    <property type="entry name" value="Suv3_DEXQc"/>
</dbReference>
<dbReference type="SMART" id="SM00490">
    <property type="entry name" value="HELICc"/>
    <property type="match status" value="1"/>
</dbReference>
<dbReference type="RefSeq" id="XP_040639447.1">
    <property type="nucleotide sequence ID" value="XM_040781803.1"/>
</dbReference>
<dbReference type="OrthoDB" id="6692397at2759"/>
<keyword evidence="10" id="KW-0496">Mitochondrion</keyword>
<organism evidence="14 15">
    <name type="scientific">Aspergillus ruber (strain CBS 135680)</name>
    <dbReference type="NCBI Taxonomy" id="1388766"/>
    <lineage>
        <taxon>Eukaryota</taxon>
        <taxon>Fungi</taxon>
        <taxon>Dikarya</taxon>
        <taxon>Ascomycota</taxon>
        <taxon>Pezizomycotina</taxon>
        <taxon>Eurotiomycetes</taxon>
        <taxon>Eurotiomycetidae</taxon>
        <taxon>Eurotiales</taxon>
        <taxon>Aspergillaceae</taxon>
        <taxon>Aspergillus</taxon>
        <taxon>Aspergillus subgen. Aspergillus</taxon>
    </lineage>
</organism>
<dbReference type="SUPFAM" id="SSF52540">
    <property type="entry name" value="P-loop containing nucleoside triphosphate hydrolases"/>
    <property type="match status" value="1"/>
</dbReference>
<dbReference type="FunFam" id="3.40.50.300:FF:000269">
    <property type="entry name" value="ATP-dependent RNA helicase SUPV3L1, mitochondrial"/>
    <property type="match status" value="1"/>
</dbReference>
<evidence type="ECO:0000259" key="13">
    <source>
        <dbReference type="PROSITE" id="PS51194"/>
    </source>
</evidence>
<dbReference type="HOGENOM" id="CLU_010647_1_3_1"/>
<dbReference type="Pfam" id="PF12513">
    <property type="entry name" value="SUV3_C"/>
    <property type="match status" value="1"/>
</dbReference>
<feature type="compositionally biased region" description="Acidic residues" evidence="12">
    <location>
        <begin position="771"/>
        <end position="784"/>
    </location>
</feature>
<feature type="region of interest" description="Disordered" evidence="12">
    <location>
        <begin position="719"/>
        <end position="795"/>
    </location>
</feature>
<evidence type="ECO:0000256" key="8">
    <source>
        <dbReference type="ARBA" id="ARBA00022840"/>
    </source>
</evidence>
<feature type="compositionally biased region" description="Polar residues" evidence="12">
    <location>
        <begin position="33"/>
        <end position="42"/>
    </location>
</feature>
<evidence type="ECO:0000256" key="11">
    <source>
        <dbReference type="ARBA" id="ARBA00047984"/>
    </source>
</evidence>
<evidence type="ECO:0000256" key="6">
    <source>
        <dbReference type="ARBA" id="ARBA00022801"/>
    </source>
</evidence>
<dbReference type="GO" id="GO:0016787">
    <property type="term" value="F:hydrolase activity"/>
    <property type="evidence" value="ECO:0007669"/>
    <property type="project" value="UniProtKB-KW"/>
</dbReference>
<dbReference type="InterPro" id="IPR041082">
    <property type="entry name" value="Suv3_C_1"/>
</dbReference>
<feature type="compositionally biased region" description="Basic and acidic residues" evidence="12">
    <location>
        <begin position="736"/>
        <end position="752"/>
    </location>
</feature>
<sequence length="795" mass="88509">MQLWACRGSYRLLLRAVQPQCHPEAWRTFATTPALQRSTRAQKQSKKKQRLENAKNPSGRLALGGVTQSMRKSVSSQDFSVVVASILHEIKQGLGPDDPVLEKWPNFERYVLNACKVDEKSLSGKPTPLRELKLSLQRTYLIRGLSGLREDIEYRLFAEDLTAKYSLPNLEHQRKVADLRFPAEWYGQARAMQRTIHLHVGPTNSGKTYHALKRLESCKNGFYAGPLRLLAQEVYQRFKASGVPCSLITGDDVQIPEGSAPTIVSNTVEMANLGKTYEVGVIDEIQMIADPRRGWAWTRAVLGARATELHLCGEARAVPLIRELAALTGDNLEIHRYERLNPLRVMDKSLEGSLRNLQKGDCVVAFSRLGIHALKADIEKHTGRRAAIVYGGLPAEIRTQQASLFNDPNNDYDYLVASDAIGMGLNLSIKRVVFETLIKRLPGCLQKLSVSEIKQIAGRAGRYRSAAQTQGKGKNAKSEEENVGFVTSLEDIDLPQIKEALSAEPPPITVAGLFPPDAAIQKFSAYFPRNTPFQYVLKRLIELTQVSPLFFMCDPQSQLENAELIDSVEGLRVEDQLALMAAPMHLRDPRGVQASRAFATCIAEHTNGRLLDIPELNLEVLENPVSGDKQYLHELEILHKSVILYAWLSFRIGGVFTDRTLASHVKQLVEERMVRALTEFSANKKLRKDASLRRQIALQKQIQDQKRVMSEANIDSAAAGELASSRVSHSSVPDEAPDHASDNAPEDIKISDDVANVHGGPEYDSFQGEGIPEDDLTDDSLPDDIADKKKPERRS</sequence>
<evidence type="ECO:0000256" key="5">
    <source>
        <dbReference type="ARBA" id="ARBA00022741"/>
    </source>
</evidence>
<dbReference type="InterPro" id="IPR001650">
    <property type="entry name" value="Helicase_C-like"/>
</dbReference>
<keyword evidence="15" id="KW-1185">Reference proteome</keyword>
<evidence type="ECO:0000313" key="14">
    <source>
        <dbReference type="EMBL" id="EYE95759.1"/>
    </source>
</evidence>
<keyword evidence="5" id="KW-0547">Nucleotide-binding</keyword>
<dbReference type="FunFam" id="1.20.58.1080:FF:000005">
    <property type="entry name" value="Mitochondrial ATP-dependent RNA helicase Suv3, putative"/>
    <property type="match status" value="1"/>
</dbReference>
<dbReference type="GO" id="GO:0000965">
    <property type="term" value="P:mitochondrial RNA 3'-end processing"/>
    <property type="evidence" value="ECO:0007669"/>
    <property type="project" value="TreeGrafter"/>
</dbReference>
<dbReference type="Gene3D" id="1.20.272.40">
    <property type="match status" value="1"/>
</dbReference>
<dbReference type="InterPro" id="IPR027417">
    <property type="entry name" value="P-loop_NTPase"/>
</dbReference>
<dbReference type="Pfam" id="PF22527">
    <property type="entry name" value="DEXQc_Suv3"/>
    <property type="match status" value="1"/>
</dbReference>
<dbReference type="EC" id="3.6.4.13" evidence="4"/>
<keyword evidence="8" id="KW-0067">ATP-binding</keyword>
<evidence type="ECO:0000256" key="4">
    <source>
        <dbReference type="ARBA" id="ARBA00012552"/>
    </source>
</evidence>
<evidence type="ECO:0000256" key="1">
    <source>
        <dbReference type="ARBA" id="ARBA00001936"/>
    </source>
</evidence>
<dbReference type="Gene3D" id="1.20.58.1080">
    <property type="match status" value="1"/>
</dbReference>
<dbReference type="PANTHER" id="PTHR12131">
    <property type="entry name" value="ATP-DEPENDENT RNA AND DNA HELICASE"/>
    <property type="match status" value="1"/>
</dbReference>
<dbReference type="InterPro" id="IPR022192">
    <property type="entry name" value="SUV3_C"/>
</dbReference>
<feature type="compositionally biased region" description="Basic and acidic residues" evidence="12">
    <location>
        <begin position="785"/>
        <end position="795"/>
    </location>
</feature>
<keyword evidence="6" id="KW-0378">Hydrolase</keyword>
<keyword evidence="7 14" id="KW-0347">Helicase</keyword>
<dbReference type="Proteomes" id="UP000019804">
    <property type="component" value="Unassembled WGS sequence"/>
</dbReference>
<dbReference type="EMBL" id="KK088421">
    <property type="protein sequence ID" value="EYE95759.1"/>
    <property type="molecule type" value="Genomic_DNA"/>
</dbReference>
<dbReference type="GeneID" id="63696927"/>